<evidence type="ECO:0000313" key="4">
    <source>
        <dbReference type="Proteomes" id="UP001589738"/>
    </source>
</evidence>
<sequence>MIDSVKKYKWFIVASFVIVVGMLIFARNLVNETEVENEWTIPSEEEQDTEVHEETLVQEPDVKNLVDVKGAVENPGVYEVMLDERVIDVIEKAGGLKEGADETKINFAQRVTDEMVLYIPLIGEEGENMIVTAGAGSTSISTSQEAGKININTATSDDLQNLPGIGPSKAEAIIAYREDSGLFQTIDDLKLVTGIGDKTFEKLQNLIIVK</sequence>
<dbReference type="InterPro" id="IPR003583">
    <property type="entry name" value="Hlx-hairpin-Hlx_DNA-bd_motif"/>
</dbReference>
<dbReference type="Pfam" id="PF10531">
    <property type="entry name" value="SLBB"/>
    <property type="match status" value="1"/>
</dbReference>
<keyword evidence="4" id="KW-1185">Reference proteome</keyword>
<proteinExistence type="predicted"/>
<comment type="caution">
    <text evidence="3">The sequence shown here is derived from an EMBL/GenBank/DDBJ whole genome shotgun (WGS) entry which is preliminary data.</text>
</comment>
<dbReference type="Gene3D" id="1.10.150.310">
    <property type="entry name" value="Tex RuvX-like domain-like"/>
    <property type="match status" value="1"/>
</dbReference>
<reference evidence="3 4" key="1">
    <citation type="submission" date="2024-09" db="EMBL/GenBank/DDBJ databases">
        <authorList>
            <person name="Sun Q."/>
            <person name="Mori K."/>
        </authorList>
    </citation>
    <scope>NUCLEOTIDE SEQUENCE [LARGE SCALE GENOMIC DNA]</scope>
    <source>
        <strain evidence="3 4">CGMCC 1.9126</strain>
    </source>
</reference>
<dbReference type="Gene3D" id="3.10.560.10">
    <property type="entry name" value="Outer membrane lipoprotein wza domain like"/>
    <property type="match status" value="1"/>
</dbReference>
<keyword evidence="1" id="KW-0812">Transmembrane</keyword>
<organism evidence="3 4">
    <name type="scientific">Robertmurraya beringensis</name>
    <dbReference type="NCBI Taxonomy" id="641660"/>
    <lineage>
        <taxon>Bacteria</taxon>
        <taxon>Bacillati</taxon>
        <taxon>Bacillota</taxon>
        <taxon>Bacilli</taxon>
        <taxon>Bacillales</taxon>
        <taxon>Bacillaceae</taxon>
        <taxon>Robertmurraya</taxon>
    </lineage>
</organism>
<gene>
    <name evidence="3" type="ORF">ACFFHF_03540</name>
</gene>
<dbReference type="PANTHER" id="PTHR21180:SF32">
    <property type="entry name" value="ENDONUCLEASE_EXONUCLEASE_PHOSPHATASE FAMILY DOMAIN-CONTAINING PROTEIN 1"/>
    <property type="match status" value="1"/>
</dbReference>
<keyword evidence="1" id="KW-1133">Transmembrane helix</keyword>
<evidence type="ECO:0000313" key="3">
    <source>
        <dbReference type="EMBL" id="MFC0474369.1"/>
    </source>
</evidence>
<name>A0ABV6KM28_9BACI</name>
<dbReference type="EMBL" id="JBHLUU010000015">
    <property type="protein sequence ID" value="MFC0474369.1"/>
    <property type="molecule type" value="Genomic_DNA"/>
</dbReference>
<accession>A0ABV6KM28</accession>
<dbReference type="InterPro" id="IPR019554">
    <property type="entry name" value="Soluble_ligand-bd"/>
</dbReference>
<feature type="domain" description="Helix-hairpin-helix DNA-binding motif class 1" evidence="2">
    <location>
        <begin position="157"/>
        <end position="176"/>
    </location>
</feature>
<dbReference type="SMART" id="SM00278">
    <property type="entry name" value="HhH1"/>
    <property type="match status" value="2"/>
</dbReference>
<dbReference type="NCBIfam" id="TIGR00426">
    <property type="entry name" value="competence protein ComEA helix-hairpin-helix repeat region"/>
    <property type="match status" value="1"/>
</dbReference>
<dbReference type="Proteomes" id="UP001589738">
    <property type="component" value="Unassembled WGS sequence"/>
</dbReference>
<feature type="transmembrane region" description="Helical" evidence="1">
    <location>
        <begin position="12"/>
        <end position="30"/>
    </location>
</feature>
<dbReference type="InterPro" id="IPR004509">
    <property type="entry name" value="Competence_ComEA_HhH"/>
</dbReference>
<dbReference type="RefSeq" id="WP_340904693.1">
    <property type="nucleotide sequence ID" value="NZ_JBHLUU010000015.1"/>
</dbReference>
<dbReference type="InterPro" id="IPR051675">
    <property type="entry name" value="Endo/Exo/Phosphatase_dom_1"/>
</dbReference>
<evidence type="ECO:0000256" key="1">
    <source>
        <dbReference type="SAM" id="Phobius"/>
    </source>
</evidence>
<evidence type="ECO:0000259" key="2">
    <source>
        <dbReference type="SMART" id="SM00278"/>
    </source>
</evidence>
<dbReference type="InterPro" id="IPR010994">
    <property type="entry name" value="RuvA_2-like"/>
</dbReference>
<dbReference type="Pfam" id="PF12836">
    <property type="entry name" value="HHH_3"/>
    <property type="match status" value="1"/>
</dbReference>
<dbReference type="SUPFAM" id="SSF47781">
    <property type="entry name" value="RuvA domain 2-like"/>
    <property type="match status" value="1"/>
</dbReference>
<protein>
    <submittedName>
        <fullName evidence="3">Helix-hairpin-helix domain-containing protein</fullName>
    </submittedName>
</protein>
<keyword evidence="1" id="KW-0472">Membrane</keyword>
<feature type="domain" description="Helix-hairpin-helix DNA-binding motif class 1" evidence="2">
    <location>
        <begin position="187"/>
        <end position="206"/>
    </location>
</feature>
<dbReference type="PANTHER" id="PTHR21180">
    <property type="entry name" value="ENDONUCLEASE/EXONUCLEASE/PHOSPHATASE FAMILY DOMAIN-CONTAINING PROTEIN 1"/>
    <property type="match status" value="1"/>
</dbReference>